<dbReference type="Proteomes" id="UP000044602">
    <property type="component" value="Unassembled WGS sequence"/>
</dbReference>
<evidence type="ECO:0000256" key="1">
    <source>
        <dbReference type="SAM" id="MobiDB-lite"/>
    </source>
</evidence>
<dbReference type="EMBL" id="CVQH01020541">
    <property type="protein sequence ID" value="CRK27920.1"/>
    <property type="molecule type" value="Genomic_DNA"/>
</dbReference>
<gene>
    <name evidence="2" type="ORF">BN1708_014999</name>
</gene>
<reference evidence="2 3" key="1">
    <citation type="submission" date="2015-05" db="EMBL/GenBank/DDBJ databases">
        <authorList>
            <person name="Wang D.B."/>
            <person name="Wang M."/>
        </authorList>
    </citation>
    <scope>NUCLEOTIDE SEQUENCE [LARGE SCALE GENOMIC DNA]</scope>
    <source>
        <strain evidence="2">VL1</strain>
    </source>
</reference>
<dbReference type="AlphaFoldDB" id="A0A0G4M263"/>
<protein>
    <submittedName>
        <fullName evidence="2">Uncharacterized protein</fullName>
    </submittedName>
</protein>
<name>A0A0G4M263_VERLO</name>
<organism evidence="2 3">
    <name type="scientific">Verticillium longisporum</name>
    <name type="common">Verticillium dahliae var. longisporum</name>
    <dbReference type="NCBI Taxonomy" id="100787"/>
    <lineage>
        <taxon>Eukaryota</taxon>
        <taxon>Fungi</taxon>
        <taxon>Dikarya</taxon>
        <taxon>Ascomycota</taxon>
        <taxon>Pezizomycotina</taxon>
        <taxon>Sordariomycetes</taxon>
        <taxon>Hypocreomycetidae</taxon>
        <taxon>Glomerellales</taxon>
        <taxon>Plectosphaerellaceae</taxon>
        <taxon>Verticillium</taxon>
    </lineage>
</organism>
<evidence type="ECO:0000313" key="3">
    <source>
        <dbReference type="Proteomes" id="UP000044602"/>
    </source>
</evidence>
<keyword evidence="3" id="KW-1185">Reference proteome</keyword>
<sequence>MSIDSGESSIQPGSPGVANGVSAQVGQSAATVDQTYVCAILLATSPRGVPLSMLHLVEISKMIGSLDLGGCAVVLGRGSSTWSSLVPDCVNKKSRKARPRQYTRVETAKSILQRLREASLRCWEARLRLSVRLRSVRDRRSLLSWAGCSPNGKAVRVEHQTRGQNRELGPNINGPTKQTLANEGQGTSTWMK</sequence>
<evidence type="ECO:0000313" key="2">
    <source>
        <dbReference type="EMBL" id="CRK27920.1"/>
    </source>
</evidence>
<proteinExistence type="predicted"/>
<accession>A0A0G4M263</accession>
<feature type="compositionally biased region" description="Polar residues" evidence="1">
    <location>
        <begin position="173"/>
        <end position="192"/>
    </location>
</feature>
<feature type="region of interest" description="Disordered" evidence="1">
    <location>
        <begin position="161"/>
        <end position="192"/>
    </location>
</feature>